<dbReference type="PANTHER" id="PTHR43806:SF11">
    <property type="entry name" value="CEREVISIN-RELATED"/>
    <property type="match status" value="1"/>
</dbReference>
<dbReference type="CDD" id="cd07477">
    <property type="entry name" value="Peptidases_S8_Subtilisin_subset"/>
    <property type="match status" value="1"/>
</dbReference>
<protein>
    <submittedName>
        <fullName evidence="9">Aerolysin</fullName>
    </submittedName>
</protein>
<keyword evidence="2 6" id="KW-0645">Protease</keyword>
<dbReference type="InterPro" id="IPR034202">
    <property type="entry name" value="Subtilisin_Carlsberg-like"/>
</dbReference>
<dbReference type="PROSITE" id="PS51892">
    <property type="entry name" value="SUBTILASE"/>
    <property type="match status" value="1"/>
</dbReference>
<keyword evidence="5 6" id="KW-0720">Serine protease</keyword>
<reference evidence="9 10" key="1">
    <citation type="submission" date="2023-03" db="EMBL/GenBank/DDBJ databases">
        <title>Draft genome sequence of the bacteria which degrade cell wall of Tricholomamatutake.</title>
        <authorList>
            <person name="Konishi Y."/>
            <person name="Fukuta Y."/>
            <person name="Shirasaka N."/>
        </authorList>
    </citation>
    <scope>NUCLEOTIDE SEQUENCE [LARGE SCALE GENOMIC DNA]</scope>
    <source>
        <strain evidence="10">mu1</strain>
    </source>
</reference>
<proteinExistence type="inferred from homology"/>
<keyword evidence="3" id="KW-0479">Metal-binding</keyword>
<dbReference type="Gene3D" id="3.40.50.200">
    <property type="entry name" value="Peptidase S8/S53 domain"/>
    <property type="match status" value="1"/>
</dbReference>
<comment type="similarity">
    <text evidence="1 6 7">Belongs to the peptidase S8 family.</text>
</comment>
<evidence type="ECO:0000259" key="8">
    <source>
        <dbReference type="Pfam" id="PF00082"/>
    </source>
</evidence>
<dbReference type="RefSeq" id="WP_284239846.1">
    <property type="nucleotide sequence ID" value="NZ_BSSQ01000014.1"/>
</dbReference>
<dbReference type="Proteomes" id="UP001157114">
    <property type="component" value="Unassembled WGS sequence"/>
</dbReference>
<organism evidence="9 10">
    <name type="scientific">Paenibacillus glycanilyticus</name>
    <dbReference type="NCBI Taxonomy" id="126569"/>
    <lineage>
        <taxon>Bacteria</taxon>
        <taxon>Bacillati</taxon>
        <taxon>Bacillota</taxon>
        <taxon>Bacilli</taxon>
        <taxon>Bacillales</taxon>
        <taxon>Paenibacillaceae</taxon>
        <taxon>Paenibacillus</taxon>
    </lineage>
</organism>
<sequence>MPKLEKLLFTSSRRVPSKHTVRKLITFKTGRSYKKCLKKLRVKGLKPYKRMPSLRTIGCHFDKRRPWKSIVRHPEVKRVESDVRIRMHLYRKHRQTVNRKKATTSTSTTCPPELTWNICRIKANEAWPRTTGSKIKVAIMDTGIATHPNLQIAGGVNTIRGGSYADDNGHGTHVAGITAAKGLDGVKGVAPDVELYAIKALDSRGGGFVSSIIAGVDWCIRNKMDVINMSFGLVGTSVSQALREVIAKAYKQGIVIVASAGNSGTDDNGMIDAPASFPETMAIAATDMSDKVTNFSSRGTGIDLAAPGEQIKSTWLNGGYMTLSGTSMSAPHATGGVALLLSRQPKLSPSAVTELLRGWAQSLPSETEDERGAGLLQLDQV</sequence>
<feature type="domain" description="Peptidase S8/S53" evidence="8">
    <location>
        <begin position="132"/>
        <end position="363"/>
    </location>
</feature>
<dbReference type="InterPro" id="IPR023827">
    <property type="entry name" value="Peptidase_S8_Asp-AS"/>
</dbReference>
<dbReference type="InterPro" id="IPR036852">
    <property type="entry name" value="Peptidase_S8/S53_dom_sf"/>
</dbReference>
<dbReference type="PROSITE" id="PS00136">
    <property type="entry name" value="SUBTILASE_ASP"/>
    <property type="match status" value="1"/>
</dbReference>
<dbReference type="Pfam" id="PF00082">
    <property type="entry name" value="Peptidase_S8"/>
    <property type="match status" value="1"/>
</dbReference>
<dbReference type="PANTHER" id="PTHR43806">
    <property type="entry name" value="PEPTIDASE S8"/>
    <property type="match status" value="1"/>
</dbReference>
<evidence type="ECO:0000256" key="3">
    <source>
        <dbReference type="ARBA" id="ARBA00022723"/>
    </source>
</evidence>
<dbReference type="PROSITE" id="PS00138">
    <property type="entry name" value="SUBTILASE_SER"/>
    <property type="match status" value="1"/>
</dbReference>
<feature type="active site" description="Charge relay system" evidence="6">
    <location>
        <position position="170"/>
    </location>
</feature>
<evidence type="ECO:0000256" key="5">
    <source>
        <dbReference type="ARBA" id="ARBA00022825"/>
    </source>
</evidence>
<keyword evidence="10" id="KW-1185">Reference proteome</keyword>
<comment type="caution">
    <text evidence="9">The sequence shown here is derived from an EMBL/GenBank/DDBJ whole genome shotgun (WGS) entry which is preliminary data.</text>
</comment>
<evidence type="ECO:0000256" key="4">
    <source>
        <dbReference type="ARBA" id="ARBA00022801"/>
    </source>
</evidence>
<name>A0ABQ6GHF9_9BACL</name>
<evidence type="ECO:0000256" key="6">
    <source>
        <dbReference type="PROSITE-ProRule" id="PRU01240"/>
    </source>
</evidence>
<evidence type="ECO:0000256" key="1">
    <source>
        <dbReference type="ARBA" id="ARBA00011073"/>
    </source>
</evidence>
<dbReference type="InterPro" id="IPR050131">
    <property type="entry name" value="Peptidase_S8_subtilisin-like"/>
</dbReference>
<dbReference type="InterPro" id="IPR023828">
    <property type="entry name" value="Peptidase_S8_Ser-AS"/>
</dbReference>
<evidence type="ECO:0000256" key="2">
    <source>
        <dbReference type="ARBA" id="ARBA00022670"/>
    </source>
</evidence>
<dbReference type="InterPro" id="IPR000209">
    <property type="entry name" value="Peptidase_S8/S53_dom"/>
</dbReference>
<gene>
    <name evidence="9" type="ORF">MU1_34070</name>
</gene>
<dbReference type="PRINTS" id="PR00723">
    <property type="entry name" value="SUBTILISIN"/>
</dbReference>
<accession>A0ABQ6GHF9</accession>
<feature type="active site" description="Charge relay system" evidence="6">
    <location>
        <position position="141"/>
    </location>
</feature>
<feature type="active site" description="Charge relay system" evidence="6">
    <location>
        <position position="327"/>
    </location>
</feature>
<keyword evidence="4 6" id="KW-0378">Hydrolase</keyword>
<dbReference type="SUPFAM" id="SSF52743">
    <property type="entry name" value="Subtilisin-like"/>
    <property type="match status" value="1"/>
</dbReference>
<dbReference type="EMBL" id="BSSQ01000014">
    <property type="protein sequence ID" value="GLX69062.1"/>
    <property type="molecule type" value="Genomic_DNA"/>
</dbReference>
<evidence type="ECO:0000313" key="9">
    <source>
        <dbReference type="EMBL" id="GLX69062.1"/>
    </source>
</evidence>
<evidence type="ECO:0000256" key="7">
    <source>
        <dbReference type="RuleBase" id="RU003355"/>
    </source>
</evidence>
<evidence type="ECO:0000313" key="10">
    <source>
        <dbReference type="Proteomes" id="UP001157114"/>
    </source>
</evidence>
<dbReference type="InterPro" id="IPR015500">
    <property type="entry name" value="Peptidase_S8_subtilisin-rel"/>
</dbReference>